<dbReference type="Proteomes" id="UP001167796">
    <property type="component" value="Unassembled WGS sequence"/>
</dbReference>
<keyword evidence="1" id="KW-1133">Transmembrane helix</keyword>
<evidence type="ECO:0000313" key="2">
    <source>
        <dbReference type="EMBL" id="MDO7847888.1"/>
    </source>
</evidence>
<dbReference type="GO" id="GO:0008168">
    <property type="term" value="F:methyltransferase activity"/>
    <property type="evidence" value="ECO:0007669"/>
    <property type="project" value="UniProtKB-KW"/>
</dbReference>
<dbReference type="SUPFAM" id="SSF53335">
    <property type="entry name" value="S-adenosyl-L-methionine-dependent methyltransferases"/>
    <property type="match status" value="1"/>
</dbReference>
<keyword evidence="3" id="KW-1185">Reference proteome</keyword>
<keyword evidence="1" id="KW-0812">Transmembrane</keyword>
<keyword evidence="2" id="KW-0808">Transferase</keyword>
<keyword evidence="2" id="KW-0489">Methyltransferase</keyword>
<proteinExistence type="predicted"/>
<dbReference type="PANTHER" id="PTHR43861">
    <property type="entry name" value="TRANS-ACONITATE 2-METHYLTRANSFERASE-RELATED"/>
    <property type="match status" value="1"/>
</dbReference>
<name>A0ABT9ADF7_9BACT</name>
<dbReference type="InterPro" id="IPR029063">
    <property type="entry name" value="SAM-dependent_MTases_sf"/>
</dbReference>
<dbReference type="Pfam" id="PF13489">
    <property type="entry name" value="Methyltransf_23"/>
    <property type="match status" value="1"/>
</dbReference>
<protein>
    <submittedName>
        <fullName evidence="2">Class I SAM-dependent methyltransferase</fullName>
        <ecNumber evidence="2">2.1.1.-</ecNumber>
    </submittedName>
</protein>
<dbReference type="EMBL" id="JAUQSX010000008">
    <property type="protein sequence ID" value="MDO7847888.1"/>
    <property type="molecule type" value="Genomic_DNA"/>
</dbReference>
<accession>A0ABT9ADF7</accession>
<dbReference type="Gene3D" id="3.40.50.150">
    <property type="entry name" value="Vaccinia Virus protein VP39"/>
    <property type="match status" value="1"/>
</dbReference>
<feature type="transmembrane region" description="Helical" evidence="1">
    <location>
        <begin position="245"/>
        <end position="267"/>
    </location>
</feature>
<sequence>MPNCLIHPFTYSPIHPLYYDPIKKTLGDVFNRTPWLRRLFYHLLDLLLLRTWHVHRELRRWAKGRTQEPLNILDAGSGYGQYTYWMSGLSDKWNILAVDVKEDQVADSNAFFRQIGRRNVQFAVQDLVLYQEPNSFDLALSVDVMEHILEDVEVFRNIHASLKDGGMLLISTPSDQGGSDVHDDGETSFIEEHVRDGYNIREIQQKLTTAGFERVEARYSYGEPGQISWRLSMKYPILMLGKSRLFFILLPFYYLLTFPFCLLLNWLDARTVHDSGTGLIVKAWK</sequence>
<dbReference type="GO" id="GO:0032259">
    <property type="term" value="P:methylation"/>
    <property type="evidence" value="ECO:0007669"/>
    <property type="project" value="UniProtKB-KW"/>
</dbReference>
<reference evidence="2" key="1">
    <citation type="submission" date="2023-07" db="EMBL/GenBank/DDBJ databases">
        <authorList>
            <person name="Kim M.K."/>
        </authorList>
    </citation>
    <scope>NUCLEOTIDE SEQUENCE</scope>
    <source>
        <strain evidence="2">M29</strain>
    </source>
</reference>
<evidence type="ECO:0000313" key="3">
    <source>
        <dbReference type="Proteomes" id="UP001167796"/>
    </source>
</evidence>
<comment type="caution">
    <text evidence="2">The sequence shown here is derived from an EMBL/GenBank/DDBJ whole genome shotgun (WGS) entry which is preliminary data.</text>
</comment>
<gene>
    <name evidence="2" type="ORF">Q5H92_16100</name>
</gene>
<organism evidence="2 3">
    <name type="scientific">Hymenobacter mellowenesis</name>
    <dbReference type="NCBI Taxonomy" id="3063995"/>
    <lineage>
        <taxon>Bacteria</taxon>
        <taxon>Pseudomonadati</taxon>
        <taxon>Bacteroidota</taxon>
        <taxon>Cytophagia</taxon>
        <taxon>Cytophagales</taxon>
        <taxon>Hymenobacteraceae</taxon>
        <taxon>Hymenobacter</taxon>
    </lineage>
</organism>
<keyword evidence="1" id="KW-0472">Membrane</keyword>
<evidence type="ECO:0000256" key="1">
    <source>
        <dbReference type="SAM" id="Phobius"/>
    </source>
</evidence>
<dbReference type="CDD" id="cd02440">
    <property type="entry name" value="AdoMet_MTases"/>
    <property type="match status" value="1"/>
</dbReference>
<dbReference type="EC" id="2.1.1.-" evidence="2"/>